<reference evidence="2" key="2">
    <citation type="submission" date="2022-05" db="EMBL/GenBank/DDBJ databases">
        <authorList>
            <person name="Kunte H.-J."/>
        </authorList>
    </citation>
    <scope>NUCLEOTIDE SEQUENCE</scope>
    <source>
        <strain evidence="2">G5</strain>
    </source>
</reference>
<accession>A0AAE9HYJ2</accession>
<evidence type="ECO:0000256" key="1">
    <source>
        <dbReference type="SAM" id="SignalP"/>
    </source>
</evidence>
<feature type="signal peptide" evidence="1">
    <location>
        <begin position="1"/>
        <end position="22"/>
    </location>
</feature>
<protein>
    <submittedName>
        <fullName evidence="2">Uncharacterized protein</fullName>
    </submittedName>
</protein>
<name>A0AAE9HYJ2_9BURK</name>
<dbReference type="KEGG" id="ccam:M5D45_17475"/>
<dbReference type="Proteomes" id="UP001056132">
    <property type="component" value="Chromosome 1"/>
</dbReference>
<keyword evidence="1" id="KW-0732">Signal</keyword>
<proteinExistence type="predicted"/>
<dbReference type="EMBL" id="CP097330">
    <property type="protein sequence ID" value="URF04233.1"/>
    <property type="molecule type" value="Genomic_DNA"/>
</dbReference>
<dbReference type="AlphaFoldDB" id="A0AAE9HYJ2"/>
<feature type="chain" id="PRO_5042033507" evidence="1">
    <location>
        <begin position="23"/>
        <end position="71"/>
    </location>
</feature>
<evidence type="ECO:0000313" key="3">
    <source>
        <dbReference type="Proteomes" id="UP001056132"/>
    </source>
</evidence>
<sequence length="71" mass="7431">MKRQFALTVALVAALSAAPAFAKTTFDPYTDGARATKFDAFTDGARTGKFDSFGEGARAGNFDVYTDGAAL</sequence>
<gene>
    <name evidence="2" type="ORF">M5D45_17475</name>
</gene>
<organism evidence="2 3">
    <name type="scientific">Cupriavidus campinensis</name>
    <dbReference type="NCBI Taxonomy" id="151783"/>
    <lineage>
        <taxon>Bacteria</taxon>
        <taxon>Pseudomonadati</taxon>
        <taxon>Pseudomonadota</taxon>
        <taxon>Betaproteobacteria</taxon>
        <taxon>Burkholderiales</taxon>
        <taxon>Burkholderiaceae</taxon>
        <taxon>Cupriavidus</taxon>
    </lineage>
</organism>
<dbReference type="RefSeq" id="WP_211944201.1">
    <property type="nucleotide sequence ID" value="NZ_CAJPVH010000091.1"/>
</dbReference>
<reference evidence="2" key="1">
    <citation type="journal article" date="2022" name="Microbiol. Resour. Announc.">
        <title>Genome Sequence of Cupriavidus campinensis Strain G5, a Member of a Bacterial Consortium Capable of Polyethylene Degradation.</title>
        <authorList>
            <person name="Schneider B."/>
            <person name="Pfeiffer F."/>
            <person name="Dyall-Smith M."/>
            <person name="Kunte H.J."/>
        </authorList>
    </citation>
    <scope>NUCLEOTIDE SEQUENCE</scope>
    <source>
        <strain evidence="2">G5</strain>
    </source>
</reference>
<evidence type="ECO:0000313" key="2">
    <source>
        <dbReference type="EMBL" id="URF04233.1"/>
    </source>
</evidence>